<proteinExistence type="predicted"/>
<evidence type="ECO:0000259" key="1">
    <source>
        <dbReference type="Pfam" id="PF03417"/>
    </source>
</evidence>
<name>A0ABR0M852_9PEZI</name>
<dbReference type="NCBIfam" id="NF040521">
    <property type="entry name" value="C45_proenzyme"/>
    <property type="match status" value="1"/>
</dbReference>
<comment type="caution">
    <text evidence="2">The sequence shown here is derived from an EMBL/GenBank/DDBJ whole genome shotgun (WGS) entry which is preliminary data.</text>
</comment>
<organism evidence="2 3">
    <name type="scientific">Cryomyces antarcticus</name>
    <dbReference type="NCBI Taxonomy" id="329879"/>
    <lineage>
        <taxon>Eukaryota</taxon>
        <taxon>Fungi</taxon>
        <taxon>Dikarya</taxon>
        <taxon>Ascomycota</taxon>
        <taxon>Pezizomycotina</taxon>
        <taxon>Dothideomycetes</taxon>
        <taxon>Dothideomycetes incertae sedis</taxon>
        <taxon>Cryomyces</taxon>
    </lineage>
</organism>
<dbReference type="InterPro" id="IPR047801">
    <property type="entry name" value="Peptidase_C45"/>
</dbReference>
<dbReference type="EMBL" id="JAVRRA010000146">
    <property type="protein sequence ID" value="KAK5291728.1"/>
    <property type="molecule type" value="Genomic_DNA"/>
</dbReference>
<dbReference type="PANTHER" id="PTHR34180:SF1">
    <property type="entry name" value="BETA-ALANYL-DOPAMINE_CARCININE HYDROLASE"/>
    <property type="match status" value="1"/>
</dbReference>
<sequence length="285" mass="30791">MNVRTEIAYGMFNDGCTALSWYTKESSFVAQNWDWQHEQKANLVALRIHQRPKPSIHMITEAGIIGKIGINSCGVGVLLNAISSPGLSYTSLPVHLALRAVLDSSSGPSAVQELKTARVAAACHIMIADAETGGTGLECSWKDMAEIEMGSQGTGTGSEGQGRGGLRGVVVHTNHFVREHATGIAEMLELPDSIARLARITALVRERLEKGEQPSAQALEEMLQDESGYPTSINRHETDSSTVATLFSVVMDLKTRKAIVKLGRPSEPEDVVVLDPEMRGDERGE</sequence>
<dbReference type="PANTHER" id="PTHR34180">
    <property type="entry name" value="PEPTIDASE C45"/>
    <property type="match status" value="1"/>
</dbReference>
<accession>A0ABR0M852</accession>
<dbReference type="InterPro" id="IPR005079">
    <property type="entry name" value="Peptidase_C45_hydrolase"/>
</dbReference>
<keyword evidence="3" id="KW-1185">Reference proteome</keyword>
<feature type="domain" description="Peptidase C45 hydrolase" evidence="1">
    <location>
        <begin position="22"/>
        <end position="266"/>
    </location>
</feature>
<dbReference type="Gene3D" id="3.60.60.10">
    <property type="entry name" value="Penicillin V Acylase, Chain A"/>
    <property type="match status" value="1"/>
</dbReference>
<reference evidence="2 3" key="1">
    <citation type="submission" date="2023-08" db="EMBL/GenBank/DDBJ databases">
        <title>Black Yeasts Isolated from many extreme environments.</title>
        <authorList>
            <person name="Coleine C."/>
            <person name="Stajich J.E."/>
            <person name="Selbmann L."/>
        </authorList>
    </citation>
    <scope>NUCLEOTIDE SEQUENCE [LARGE SCALE GENOMIC DNA]</scope>
    <source>
        <strain evidence="2 3">CCFEE 536</strain>
    </source>
</reference>
<protein>
    <recommendedName>
        <fullName evidence="1">Peptidase C45 hydrolase domain-containing protein</fullName>
    </recommendedName>
</protein>
<dbReference type="Pfam" id="PF03417">
    <property type="entry name" value="AAT"/>
    <property type="match status" value="1"/>
</dbReference>
<dbReference type="InterPro" id="IPR047794">
    <property type="entry name" value="C45_proenzyme-like"/>
</dbReference>
<dbReference type="Proteomes" id="UP001357485">
    <property type="component" value="Unassembled WGS sequence"/>
</dbReference>
<gene>
    <name evidence="2" type="ORF">LTR16_002078</name>
</gene>
<evidence type="ECO:0000313" key="3">
    <source>
        <dbReference type="Proteomes" id="UP001357485"/>
    </source>
</evidence>
<evidence type="ECO:0000313" key="2">
    <source>
        <dbReference type="EMBL" id="KAK5291728.1"/>
    </source>
</evidence>